<evidence type="ECO:0000259" key="2">
    <source>
        <dbReference type="Pfam" id="PF17919"/>
    </source>
</evidence>
<protein>
    <recommendedName>
        <fullName evidence="2">Reverse transcriptase/retrotransposon-derived protein RNase H-like domain-containing protein</fullName>
    </recommendedName>
</protein>
<feature type="transmembrane region" description="Helical" evidence="1">
    <location>
        <begin position="20"/>
        <end position="39"/>
    </location>
</feature>
<feature type="domain" description="Reverse transcriptase/retrotransposon-derived protein RNase H-like" evidence="2">
    <location>
        <begin position="63"/>
        <end position="153"/>
    </location>
</feature>
<dbReference type="InterPro" id="IPR043128">
    <property type="entry name" value="Rev_trsase/Diguanyl_cyclase"/>
</dbReference>
<organism evidence="3 4">
    <name type="scientific">Austropuccinia psidii MF-1</name>
    <dbReference type="NCBI Taxonomy" id="1389203"/>
    <lineage>
        <taxon>Eukaryota</taxon>
        <taxon>Fungi</taxon>
        <taxon>Dikarya</taxon>
        <taxon>Basidiomycota</taxon>
        <taxon>Pucciniomycotina</taxon>
        <taxon>Pucciniomycetes</taxon>
        <taxon>Pucciniales</taxon>
        <taxon>Sphaerophragmiaceae</taxon>
        <taxon>Austropuccinia</taxon>
    </lineage>
</organism>
<dbReference type="PANTHER" id="PTHR34072:SF52">
    <property type="entry name" value="RIBONUCLEASE H"/>
    <property type="match status" value="1"/>
</dbReference>
<dbReference type="Gene3D" id="3.30.70.270">
    <property type="match status" value="1"/>
</dbReference>
<evidence type="ECO:0000313" key="4">
    <source>
        <dbReference type="Proteomes" id="UP000765509"/>
    </source>
</evidence>
<name>A0A9Q3BPB4_9BASI</name>
<gene>
    <name evidence="3" type="ORF">O181_009439</name>
</gene>
<evidence type="ECO:0000313" key="3">
    <source>
        <dbReference type="EMBL" id="MBW0469724.1"/>
    </source>
</evidence>
<sequence length="213" mass="24380">MLLLMKASRWTKQNSSYFFIGHLKALQSFFGFANFYFCFIKKYSKKISSLTKFLKKYSCFPLNEEALRQLHQLKEAFTTCPILSHFTPSLPTIAETDTSDYALGSVLSWVSDSGKYPISFHSLMFLQAELNYEIHDKELLGIFWALKLWRPFIPSLSSPCGALTNHSSLQYFMSSKILTLHQACWSGLNFSIIYHPGHFPTLPDALCQGDSMI</sequence>
<keyword evidence="1" id="KW-1133">Transmembrane helix</keyword>
<reference evidence="3" key="1">
    <citation type="submission" date="2021-03" db="EMBL/GenBank/DDBJ databases">
        <title>Draft genome sequence of rust myrtle Austropuccinia psidii MF-1, a brazilian biotype.</title>
        <authorList>
            <person name="Quecine M.C."/>
            <person name="Pachon D.M.R."/>
            <person name="Bonatelli M.L."/>
            <person name="Correr F.H."/>
            <person name="Franceschini L.M."/>
            <person name="Leite T.F."/>
            <person name="Margarido G.R.A."/>
            <person name="Almeida C.A."/>
            <person name="Ferrarezi J.A."/>
            <person name="Labate C.A."/>
        </authorList>
    </citation>
    <scope>NUCLEOTIDE SEQUENCE</scope>
    <source>
        <strain evidence="3">MF-1</strain>
    </source>
</reference>
<dbReference type="AlphaFoldDB" id="A0A9Q3BPB4"/>
<dbReference type="Proteomes" id="UP000765509">
    <property type="component" value="Unassembled WGS sequence"/>
</dbReference>
<keyword evidence="1" id="KW-0812">Transmembrane</keyword>
<evidence type="ECO:0000256" key="1">
    <source>
        <dbReference type="SAM" id="Phobius"/>
    </source>
</evidence>
<proteinExistence type="predicted"/>
<dbReference type="SUPFAM" id="SSF56672">
    <property type="entry name" value="DNA/RNA polymerases"/>
    <property type="match status" value="1"/>
</dbReference>
<comment type="caution">
    <text evidence="3">The sequence shown here is derived from an EMBL/GenBank/DDBJ whole genome shotgun (WGS) entry which is preliminary data.</text>
</comment>
<keyword evidence="4" id="KW-1185">Reference proteome</keyword>
<dbReference type="Pfam" id="PF17919">
    <property type="entry name" value="RT_RNaseH_2"/>
    <property type="match status" value="1"/>
</dbReference>
<dbReference type="InterPro" id="IPR041577">
    <property type="entry name" value="RT_RNaseH_2"/>
</dbReference>
<dbReference type="PANTHER" id="PTHR34072">
    <property type="entry name" value="ENZYMATIC POLYPROTEIN-RELATED"/>
    <property type="match status" value="1"/>
</dbReference>
<dbReference type="OrthoDB" id="3341476at2759"/>
<keyword evidence="1" id="KW-0472">Membrane</keyword>
<dbReference type="EMBL" id="AVOT02002258">
    <property type="protein sequence ID" value="MBW0469724.1"/>
    <property type="molecule type" value="Genomic_DNA"/>
</dbReference>
<accession>A0A9Q3BPB4</accession>
<dbReference type="InterPro" id="IPR043502">
    <property type="entry name" value="DNA/RNA_pol_sf"/>
</dbReference>
<dbReference type="CDD" id="cd09274">
    <property type="entry name" value="RNase_HI_RT_Ty3"/>
    <property type="match status" value="1"/>
</dbReference>